<comment type="caution">
    <text evidence="2">The sequence shown here is derived from an EMBL/GenBank/DDBJ whole genome shotgun (WGS) entry which is preliminary data.</text>
</comment>
<evidence type="ECO:0000313" key="3">
    <source>
        <dbReference type="Proteomes" id="UP000807469"/>
    </source>
</evidence>
<dbReference type="AlphaFoldDB" id="A0A9P6CNT1"/>
<feature type="region of interest" description="Disordered" evidence="1">
    <location>
        <begin position="1"/>
        <end position="46"/>
    </location>
</feature>
<protein>
    <submittedName>
        <fullName evidence="2">Uncharacterized protein</fullName>
    </submittedName>
</protein>
<evidence type="ECO:0000256" key="1">
    <source>
        <dbReference type="SAM" id="MobiDB-lite"/>
    </source>
</evidence>
<organism evidence="2 3">
    <name type="scientific">Pholiota conissans</name>
    <dbReference type="NCBI Taxonomy" id="109636"/>
    <lineage>
        <taxon>Eukaryota</taxon>
        <taxon>Fungi</taxon>
        <taxon>Dikarya</taxon>
        <taxon>Basidiomycota</taxon>
        <taxon>Agaricomycotina</taxon>
        <taxon>Agaricomycetes</taxon>
        <taxon>Agaricomycetidae</taxon>
        <taxon>Agaricales</taxon>
        <taxon>Agaricineae</taxon>
        <taxon>Strophariaceae</taxon>
        <taxon>Pholiota</taxon>
    </lineage>
</organism>
<feature type="compositionally biased region" description="Basic and acidic residues" evidence="1">
    <location>
        <begin position="1"/>
        <end position="10"/>
    </location>
</feature>
<sequence>MNWSEGEKRFGLSSRTRANRTFPHPSKRSNTSKDFEPCAVSSRPPRTSCGSYSLTQFMHLPLANRAFLIARPILSFGFSPLLRCVNGLAVRRTNTNVSFSLSPLCPAFTWS</sequence>
<keyword evidence="3" id="KW-1185">Reference proteome</keyword>
<evidence type="ECO:0000313" key="2">
    <source>
        <dbReference type="EMBL" id="KAF9473841.1"/>
    </source>
</evidence>
<dbReference type="EMBL" id="MU155412">
    <property type="protein sequence ID" value="KAF9473841.1"/>
    <property type="molecule type" value="Genomic_DNA"/>
</dbReference>
<accession>A0A9P6CNT1</accession>
<name>A0A9P6CNT1_9AGAR</name>
<dbReference type="Proteomes" id="UP000807469">
    <property type="component" value="Unassembled WGS sequence"/>
</dbReference>
<reference evidence="2" key="1">
    <citation type="submission" date="2020-11" db="EMBL/GenBank/DDBJ databases">
        <authorList>
            <consortium name="DOE Joint Genome Institute"/>
            <person name="Ahrendt S."/>
            <person name="Riley R."/>
            <person name="Andreopoulos W."/>
            <person name="Labutti K."/>
            <person name="Pangilinan J."/>
            <person name="Ruiz-Duenas F.J."/>
            <person name="Barrasa J.M."/>
            <person name="Sanchez-Garcia M."/>
            <person name="Camarero S."/>
            <person name="Miyauchi S."/>
            <person name="Serrano A."/>
            <person name="Linde D."/>
            <person name="Babiker R."/>
            <person name="Drula E."/>
            <person name="Ayuso-Fernandez I."/>
            <person name="Pacheco R."/>
            <person name="Padilla G."/>
            <person name="Ferreira P."/>
            <person name="Barriuso J."/>
            <person name="Kellner H."/>
            <person name="Castanera R."/>
            <person name="Alfaro M."/>
            <person name="Ramirez L."/>
            <person name="Pisabarro A.G."/>
            <person name="Kuo A."/>
            <person name="Tritt A."/>
            <person name="Lipzen A."/>
            <person name="He G."/>
            <person name="Yan M."/>
            <person name="Ng V."/>
            <person name="Cullen D."/>
            <person name="Martin F."/>
            <person name="Rosso M.-N."/>
            <person name="Henrissat B."/>
            <person name="Hibbett D."/>
            <person name="Martinez A.T."/>
            <person name="Grigoriev I.V."/>
        </authorList>
    </citation>
    <scope>NUCLEOTIDE SEQUENCE</scope>
    <source>
        <strain evidence="2">CIRM-BRFM 674</strain>
    </source>
</reference>
<proteinExistence type="predicted"/>
<gene>
    <name evidence="2" type="ORF">BDN70DRAFT_353181</name>
</gene>